<reference evidence="1 2" key="1">
    <citation type="submission" date="2018-09" db="EMBL/GenBank/DDBJ databases">
        <title>Genomic Encyclopedia of Archaeal and Bacterial Type Strains, Phase II (KMG-II): from individual species to whole genera.</title>
        <authorList>
            <person name="Goeker M."/>
        </authorList>
    </citation>
    <scope>NUCLEOTIDE SEQUENCE [LARGE SCALE GENOMIC DNA]</scope>
    <source>
        <strain evidence="1 2">DSM 27148</strain>
    </source>
</reference>
<name>A0A419W827_9BACT</name>
<protein>
    <submittedName>
        <fullName evidence="1">Secreted protein</fullName>
    </submittedName>
</protein>
<dbReference type="Proteomes" id="UP000283387">
    <property type="component" value="Unassembled WGS sequence"/>
</dbReference>
<gene>
    <name evidence="1" type="ORF">BC643_2002</name>
</gene>
<evidence type="ECO:0000313" key="1">
    <source>
        <dbReference type="EMBL" id="RKD91641.1"/>
    </source>
</evidence>
<dbReference type="InterPro" id="IPR019546">
    <property type="entry name" value="TAT_signal_bac_arc"/>
</dbReference>
<dbReference type="Pfam" id="PF19641">
    <property type="entry name" value="DUF6144"/>
    <property type="match status" value="1"/>
</dbReference>
<dbReference type="RefSeq" id="WP_120272918.1">
    <property type="nucleotide sequence ID" value="NZ_RAPN01000001.1"/>
</dbReference>
<dbReference type="PROSITE" id="PS51318">
    <property type="entry name" value="TAT"/>
    <property type="match status" value="1"/>
</dbReference>
<dbReference type="Gene3D" id="3.30.1380.20">
    <property type="entry name" value="Trafficking protein particle complex subunit 3"/>
    <property type="match status" value="1"/>
</dbReference>
<keyword evidence="2" id="KW-1185">Reference proteome</keyword>
<dbReference type="InterPro" id="IPR006311">
    <property type="entry name" value="TAT_signal"/>
</dbReference>
<comment type="caution">
    <text evidence="1">The sequence shown here is derived from an EMBL/GenBank/DDBJ whole genome shotgun (WGS) entry which is preliminary data.</text>
</comment>
<organism evidence="1 2">
    <name type="scientific">Mangrovibacterium diazotrophicum</name>
    <dbReference type="NCBI Taxonomy" id="1261403"/>
    <lineage>
        <taxon>Bacteria</taxon>
        <taxon>Pseudomonadati</taxon>
        <taxon>Bacteroidota</taxon>
        <taxon>Bacteroidia</taxon>
        <taxon>Marinilabiliales</taxon>
        <taxon>Prolixibacteraceae</taxon>
        <taxon>Mangrovibacterium</taxon>
    </lineage>
</organism>
<accession>A0A419W827</accession>
<sequence>MNKDRRNFLKKACAAGGCFCGFSFLAGQRVEAGKSQEAEDTQKKLMQEWISILMVSMDEQMDETLARQIMKSCARAHYDQLKMDEVLQPFEGNPEAFARFLEESWNWKVDFDRENGIIHADENKDFCVCPMVSHQQGMNMGVLCYCSEGFAELMFSKVVGHPVQATVISSIHRGNDRCKYQIKL</sequence>
<evidence type="ECO:0000313" key="2">
    <source>
        <dbReference type="Proteomes" id="UP000283387"/>
    </source>
</evidence>
<dbReference type="AlphaFoldDB" id="A0A419W827"/>
<dbReference type="EMBL" id="RAPN01000001">
    <property type="protein sequence ID" value="RKD91641.1"/>
    <property type="molecule type" value="Genomic_DNA"/>
</dbReference>
<proteinExistence type="predicted"/>
<dbReference type="OrthoDB" id="1093321at2"/>
<dbReference type="InterPro" id="IPR046142">
    <property type="entry name" value="DUF6144"/>
</dbReference>
<dbReference type="NCBIfam" id="TIGR01409">
    <property type="entry name" value="TAT_signal_seq"/>
    <property type="match status" value="1"/>
</dbReference>